<accession>A0A7I8L117</accession>
<proteinExistence type="predicted"/>
<dbReference type="PANTHER" id="PTHR33193">
    <property type="entry name" value="DOMAIN PROTEIN, PUTATIVE (DUF3511)-RELATED"/>
    <property type="match status" value="1"/>
</dbReference>
<reference evidence="2" key="1">
    <citation type="submission" date="2020-02" db="EMBL/GenBank/DDBJ databases">
        <authorList>
            <person name="Scholz U."/>
            <person name="Mascher M."/>
            <person name="Fiebig A."/>
        </authorList>
    </citation>
    <scope>NUCLEOTIDE SEQUENCE</scope>
</reference>
<dbReference type="InterPro" id="IPR021899">
    <property type="entry name" value="DUF3511"/>
</dbReference>
<sequence length="92" mass="10243">MEDVRGYNGAYDPAVDHQTTPPPRERRPNAEGRPPSPPSPPPSGSNGGWALGDPDLRRKRRIAGYKGYAVGGKMKSSLRKSFRWIKNRILML</sequence>
<name>A0A7I8L117_SPIIN</name>
<gene>
    <name evidence="2" type="ORF">SI8410_09013572</name>
</gene>
<dbReference type="EMBL" id="LR746272">
    <property type="protein sequence ID" value="CAA7402894.1"/>
    <property type="molecule type" value="Genomic_DNA"/>
</dbReference>
<keyword evidence="3" id="KW-1185">Reference proteome</keyword>
<dbReference type="Pfam" id="PF12023">
    <property type="entry name" value="DUF3511"/>
    <property type="match status" value="1"/>
</dbReference>
<dbReference type="AlphaFoldDB" id="A0A7I8L117"/>
<dbReference type="PANTHER" id="PTHR33193:SF71">
    <property type="entry name" value="OS02G0223700 PROTEIN"/>
    <property type="match status" value="1"/>
</dbReference>
<dbReference type="Proteomes" id="UP000663760">
    <property type="component" value="Chromosome 9"/>
</dbReference>
<dbReference type="OrthoDB" id="1655903at2759"/>
<evidence type="ECO:0000313" key="3">
    <source>
        <dbReference type="Proteomes" id="UP000663760"/>
    </source>
</evidence>
<evidence type="ECO:0000313" key="2">
    <source>
        <dbReference type="EMBL" id="CAA7402894.1"/>
    </source>
</evidence>
<feature type="compositionally biased region" description="Pro residues" evidence="1">
    <location>
        <begin position="34"/>
        <end position="43"/>
    </location>
</feature>
<protein>
    <submittedName>
        <fullName evidence="2">Uncharacterized protein</fullName>
    </submittedName>
</protein>
<organism evidence="2 3">
    <name type="scientific">Spirodela intermedia</name>
    <name type="common">Intermediate duckweed</name>
    <dbReference type="NCBI Taxonomy" id="51605"/>
    <lineage>
        <taxon>Eukaryota</taxon>
        <taxon>Viridiplantae</taxon>
        <taxon>Streptophyta</taxon>
        <taxon>Embryophyta</taxon>
        <taxon>Tracheophyta</taxon>
        <taxon>Spermatophyta</taxon>
        <taxon>Magnoliopsida</taxon>
        <taxon>Liliopsida</taxon>
        <taxon>Araceae</taxon>
        <taxon>Lemnoideae</taxon>
        <taxon>Spirodela</taxon>
    </lineage>
</organism>
<feature type="region of interest" description="Disordered" evidence="1">
    <location>
        <begin position="1"/>
        <end position="55"/>
    </location>
</feature>
<evidence type="ECO:0000256" key="1">
    <source>
        <dbReference type="SAM" id="MobiDB-lite"/>
    </source>
</evidence>